<gene>
    <name evidence="2" type="ORF">SCA03_14640</name>
</gene>
<keyword evidence="3" id="KW-1185">Reference proteome</keyword>
<reference evidence="2 3" key="1">
    <citation type="submission" date="2019-06" db="EMBL/GenBank/DDBJ databases">
        <title>Whole genome shotgun sequence of Streptomyces cacaoi subsp. cacaoi NBRC 12748.</title>
        <authorList>
            <person name="Hosoyama A."/>
            <person name="Uohara A."/>
            <person name="Ohji S."/>
            <person name="Ichikawa N."/>
        </authorList>
    </citation>
    <scope>NUCLEOTIDE SEQUENCE [LARGE SCALE GENOMIC DNA]</scope>
    <source>
        <strain evidence="2 3">NBRC 12748</strain>
    </source>
</reference>
<proteinExistence type="predicted"/>
<evidence type="ECO:0000259" key="1">
    <source>
        <dbReference type="Pfam" id="PF11716"/>
    </source>
</evidence>
<evidence type="ECO:0000313" key="3">
    <source>
        <dbReference type="Proteomes" id="UP000319210"/>
    </source>
</evidence>
<dbReference type="InterPro" id="IPR024344">
    <property type="entry name" value="MDMPI_metal-binding"/>
</dbReference>
<comment type="caution">
    <text evidence="2">The sequence shown here is derived from an EMBL/GenBank/DDBJ whole genome shotgun (WGS) entry which is preliminary data.</text>
</comment>
<sequence length="233" mass="24835">MKFDYLRLMQEESRDLAGFLADLPDSAWNSPTLCTGWRVREVVSHMAAGHNASLPAYLGVVLRCGGSVEKASEVLARRFAARHDPARILAAFREGTSGRPKGPTALIPRAELFTDHLVHHQDIRRPLGLPRRIPEARLLAALQSLGKLSGRVGSAARLRGLRLVADDVPYRAGTGAEVRGPAEALVMAVCGRADAGADLHGEGAGLLRQRLAAEEAASGAQRTSTRREAGGVG</sequence>
<accession>A0A4Y3QWF7</accession>
<evidence type="ECO:0000313" key="2">
    <source>
        <dbReference type="EMBL" id="GEB48913.1"/>
    </source>
</evidence>
<dbReference type="OrthoDB" id="5178565at2"/>
<name>A0A4Y3QWF7_STRCI</name>
<feature type="domain" description="Mycothiol-dependent maleylpyruvate isomerase metal-binding" evidence="1">
    <location>
        <begin position="11"/>
        <end position="106"/>
    </location>
</feature>
<dbReference type="RefSeq" id="WP_051846239.1">
    <property type="nucleotide sequence ID" value="NZ_BJMM01000004.1"/>
</dbReference>
<protein>
    <recommendedName>
        <fullName evidence="1">Mycothiol-dependent maleylpyruvate isomerase metal-binding domain-containing protein</fullName>
    </recommendedName>
</protein>
<dbReference type="NCBIfam" id="TIGR03083">
    <property type="entry name" value="maleylpyruvate isomerase family mycothiol-dependent enzyme"/>
    <property type="match status" value="1"/>
</dbReference>
<dbReference type="SUPFAM" id="SSF109854">
    <property type="entry name" value="DinB/YfiT-like putative metalloenzymes"/>
    <property type="match status" value="1"/>
</dbReference>
<dbReference type="InterPro" id="IPR017517">
    <property type="entry name" value="Maleyloyr_isom"/>
</dbReference>
<dbReference type="InterPro" id="IPR034660">
    <property type="entry name" value="DinB/YfiT-like"/>
</dbReference>
<dbReference type="Pfam" id="PF11716">
    <property type="entry name" value="MDMPI_N"/>
    <property type="match status" value="1"/>
</dbReference>
<dbReference type="EMBL" id="BJMM01000004">
    <property type="protein sequence ID" value="GEB48913.1"/>
    <property type="molecule type" value="Genomic_DNA"/>
</dbReference>
<organism evidence="2 3">
    <name type="scientific">Streptomyces cacaoi</name>
    <dbReference type="NCBI Taxonomy" id="1898"/>
    <lineage>
        <taxon>Bacteria</taxon>
        <taxon>Bacillati</taxon>
        <taxon>Actinomycetota</taxon>
        <taxon>Actinomycetes</taxon>
        <taxon>Kitasatosporales</taxon>
        <taxon>Streptomycetaceae</taxon>
        <taxon>Streptomyces</taxon>
    </lineage>
</organism>
<dbReference type="Gene3D" id="1.20.120.450">
    <property type="entry name" value="dinb family like domain"/>
    <property type="match status" value="1"/>
</dbReference>
<dbReference type="GO" id="GO:0046872">
    <property type="term" value="F:metal ion binding"/>
    <property type="evidence" value="ECO:0007669"/>
    <property type="project" value="InterPro"/>
</dbReference>
<dbReference type="Proteomes" id="UP000319210">
    <property type="component" value="Unassembled WGS sequence"/>
</dbReference>
<dbReference type="AlphaFoldDB" id="A0A4Y3QWF7"/>